<keyword evidence="7" id="KW-1185">Reference proteome</keyword>
<keyword evidence="4" id="KW-0966">Cell projection</keyword>
<evidence type="ECO:0000256" key="5">
    <source>
        <dbReference type="ARBA" id="ARBA00035651"/>
    </source>
</evidence>
<dbReference type="CDD" id="cd23019">
    <property type="entry name" value="DD_ROP"/>
    <property type="match status" value="1"/>
</dbReference>
<keyword evidence="3" id="KW-0969">Cilium</keyword>
<gene>
    <name evidence="6" type="ORF">OFUS_LOCUS12264</name>
</gene>
<sequence>MWRESSNIGRNQTSSYYVDNTLKHSFSNKTTAKQKSNDLKMPQPDEPYYCSQQIQIPPALPDILKQFTKAAIRTQPKDVLGWSAAYFRALANGETPPVKERLEMPVATQKTDTGLTPGLLRILNKQLGPRKTVDLNIIEEKWKDLALPKEQFDELVRIGGFGGTIEWLRYFALGCSALGENITDAMKTVCEILTADPDGGPSRIPFPLFKDLYTYLAKVDGEISQEHINEVTSHLQYYVDKQEGYVQPRNFTSPDCPKLS</sequence>
<evidence type="ECO:0000256" key="2">
    <source>
        <dbReference type="ARBA" id="ARBA00022846"/>
    </source>
</evidence>
<comment type="caution">
    <text evidence="6">The sequence shown here is derived from an EMBL/GenBank/DDBJ whole genome shotgun (WGS) entry which is preliminary data.</text>
</comment>
<dbReference type="AlphaFoldDB" id="A0A8J1XWR5"/>
<proteinExistence type="inferred from homology"/>
<dbReference type="Proteomes" id="UP000749559">
    <property type="component" value="Unassembled WGS sequence"/>
</dbReference>
<evidence type="ECO:0000256" key="4">
    <source>
        <dbReference type="ARBA" id="ARBA00023273"/>
    </source>
</evidence>
<dbReference type="OrthoDB" id="10067602at2759"/>
<dbReference type="FunFam" id="1.20.890.10:FF:000004">
    <property type="entry name" value="ropporin-1-like protein isoform X2"/>
    <property type="match status" value="1"/>
</dbReference>
<dbReference type="SUPFAM" id="SSF47391">
    <property type="entry name" value="Dimerization-anchoring domain of cAMP-dependent PK regulatory subunit"/>
    <property type="match status" value="1"/>
</dbReference>
<evidence type="ECO:0000313" key="7">
    <source>
        <dbReference type="Proteomes" id="UP000749559"/>
    </source>
</evidence>
<comment type="similarity">
    <text evidence="5">Belongs to the ropporin family.</text>
</comment>
<organism evidence="6 7">
    <name type="scientific">Owenia fusiformis</name>
    <name type="common">Polychaete worm</name>
    <dbReference type="NCBI Taxonomy" id="6347"/>
    <lineage>
        <taxon>Eukaryota</taxon>
        <taxon>Metazoa</taxon>
        <taxon>Spiralia</taxon>
        <taxon>Lophotrochozoa</taxon>
        <taxon>Annelida</taxon>
        <taxon>Polychaeta</taxon>
        <taxon>Sedentaria</taxon>
        <taxon>Canalipalpata</taxon>
        <taxon>Sabellida</taxon>
        <taxon>Oweniida</taxon>
        <taxon>Oweniidae</taxon>
        <taxon>Owenia</taxon>
    </lineage>
</organism>
<dbReference type="PANTHER" id="PTHR14952:SF9">
    <property type="entry name" value="EF-HAND DOMAIN-CONTAINING PROTEIN"/>
    <property type="match status" value="1"/>
</dbReference>
<evidence type="ECO:0000256" key="1">
    <source>
        <dbReference type="ARBA" id="ARBA00004230"/>
    </source>
</evidence>
<dbReference type="GO" id="GO:0031514">
    <property type="term" value="C:motile cilium"/>
    <property type="evidence" value="ECO:0007669"/>
    <property type="project" value="UniProtKB-SubCell"/>
</dbReference>
<accession>A0A8J1XWR5</accession>
<dbReference type="EMBL" id="CAIIXF020000006">
    <property type="protein sequence ID" value="CAH1786350.1"/>
    <property type="molecule type" value="Genomic_DNA"/>
</dbReference>
<dbReference type="PANTHER" id="PTHR14952">
    <property type="entry name" value="ROPPORIN-1-LIKE PROTEIN"/>
    <property type="match status" value="1"/>
</dbReference>
<protein>
    <submittedName>
        <fullName evidence="6">Uncharacterized protein</fullName>
    </submittedName>
</protein>
<name>A0A8J1XWR5_OWEFU</name>
<keyword evidence="2" id="KW-0282">Flagellum</keyword>
<reference evidence="6" key="1">
    <citation type="submission" date="2022-03" db="EMBL/GenBank/DDBJ databases">
        <authorList>
            <person name="Martin C."/>
        </authorList>
    </citation>
    <scope>NUCLEOTIDE SEQUENCE</scope>
</reference>
<evidence type="ECO:0000313" key="6">
    <source>
        <dbReference type="EMBL" id="CAH1786350.1"/>
    </source>
</evidence>
<evidence type="ECO:0000256" key="3">
    <source>
        <dbReference type="ARBA" id="ARBA00023069"/>
    </source>
</evidence>
<comment type="subcellular location">
    <subcellularLocation>
        <location evidence="1">Cell projection</location>
        <location evidence="1">Cilium</location>
        <location evidence="1">Flagellum</location>
    </subcellularLocation>
</comment>
<dbReference type="Gene3D" id="1.20.890.10">
    <property type="entry name" value="cAMP-dependent protein kinase regulatory subunit, dimerization-anchoring domain"/>
    <property type="match status" value="1"/>
</dbReference>
<dbReference type="InterPro" id="IPR047844">
    <property type="entry name" value="ROP_DD"/>
</dbReference>